<evidence type="ECO:0000313" key="2">
    <source>
        <dbReference type="Proteomes" id="UP000824890"/>
    </source>
</evidence>
<comment type="caution">
    <text evidence="1">The sequence shown here is derived from an EMBL/GenBank/DDBJ whole genome shotgun (WGS) entry which is preliminary data.</text>
</comment>
<reference evidence="1 2" key="1">
    <citation type="submission" date="2021-05" db="EMBL/GenBank/DDBJ databases">
        <title>Genome Assembly of Synthetic Allotetraploid Brassica napus Reveals Homoeologous Exchanges between Subgenomes.</title>
        <authorList>
            <person name="Davis J.T."/>
        </authorList>
    </citation>
    <scope>NUCLEOTIDE SEQUENCE [LARGE SCALE GENOMIC DNA]</scope>
    <source>
        <strain evidence="2">cv. Da-Ae</strain>
        <tissue evidence="1">Seedling</tissue>
    </source>
</reference>
<name>A0ABQ7ZAK5_BRANA</name>
<gene>
    <name evidence="1" type="ORF">HID58_064532</name>
</gene>
<feature type="non-terminal residue" evidence="1">
    <location>
        <position position="109"/>
    </location>
</feature>
<protein>
    <submittedName>
        <fullName evidence="1">Uncharacterized protein</fullName>
    </submittedName>
</protein>
<proteinExistence type="predicted"/>
<dbReference type="EMBL" id="JAGKQM010000015">
    <property type="protein sequence ID" value="KAH0877138.1"/>
    <property type="molecule type" value="Genomic_DNA"/>
</dbReference>
<accession>A0ABQ7ZAK5</accession>
<evidence type="ECO:0000313" key="1">
    <source>
        <dbReference type="EMBL" id="KAH0877138.1"/>
    </source>
</evidence>
<dbReference type="Proteomes" id="UP000824890">
    <property type="component" value="Unassembled WGS sequence"/>
</dbReference>
<keyword evidence="2" id="KW-1185">Reference proteome</keyword>
<organism evidence="1 2">
    <name type="scientific">Brassica napus</name>
    <name type="common">Rape</name>
    <dbReference type="NCBI Taxonomy" id="3708"/>
    <lineage>
        <taxon>Eukaryota</taxon>
        <taxon>Viridiplantae</taxon>
        <taxon>Streptophyta</taxon>
        <taxon>Embryophyta</taxon>
        <taxon>Tracheophyta</taxon>
        <taxon>Spermatophyta</taxon>
        <taxon>Magnoliopsida</taxon>
        <taxon>eudicotyledons</taxon>
        <taxon>Gunneridae</taxon>
        <taxon>Pentapetalae</taxon>
        <taxon>rosids</taxon>
        <taxon>malvids</taxon>
        <taxon>Brassicales</taxon>
        <taxon>Brassicaceae</taxon>
        <taxon>Brassiceae</taxon>
        <taxon>Brassica</taxon>
    </lineage>
</organism>
<sequence>MTELNLPERIFARGEEPAGERVNTYHKPKRIESILEALDPEEGSFGQYVIVRRLREFAFVTGLKCGRIPICLKRKVARSRSFQCYKSQTMGETDFGWDDEVEDDLVDNM</sequence>